<keyword evidence="1" id="KW-0808">Transferase</keyword>
<dbReference type="InterPro" id="IPR016898">
    <property type="entry name" value="Polyphosphate_phosphotransfera"/>
</dbReference>
<evidence type="ECO:0000256" key="3">
    <source>
        <dbReference type="SAM" id="MobiDB-lite"/>
    </source>
</evidence>
<evidence type="ECO:0000313" key="5">
    <source>
        <dbReference type="EMBL" id="MCY1143656.1"/>
    </source>
</evidence>
<feature type="domain" description="Polyphosphate kinase-2-related" evidence="4">
    <location>
        <begin position="43"/>
        <end position="260"/>
    </location>
</feature>
<keyword evidence="2" id="KW-0418">Kinase</keyword>
<dbReference type="Pfam" id="PF03976">
    <property type="entry name" value="PPK2"/>
    <property type="match status" value="1"/>
</dbReference>
<evidence type="ECO:0000256" key="1">
    <source>
        <dbReference type="ARBA" id="ARBA00022679"/>
    </source>
</evidence>
<dbReference type="InterPro" id="IPR022300">
    <property type="entry name" value="PPK2-rel_1"/>
</dbReference>
<organism evidence="5 6">
    <name type="scientific">Paractinoplanes pyxinae</name>
    <dbReference type="NCBI Taxonomy" id="2997416"/>
    <lineage>
        <taxon>Bacteria</taxon>
        <taxon>Bacillati</taxon>
        <taxon>Actinomycetota</taxon>
        <taxon>Actinomycetes</taxon>
        <taxon>Micromonosporales</taxon>
        <taxon>Micromonosporaceae</taxon>
        <taxon>Paractinoplanes</taxon>
    </lineage>
</organism>
<reference evidence="5" key="1">
    <citation type="submission" date="2022-11" db="EMBL/GenBank/DDBJ databases">
        <authorList>
            <person name="Somphong A."/>
            <person name="Phongsopitanun W."/>
        </authorList>
    </citation>
    <scope>NUCLEOTIDE SEQUENCE</scope>
    <source>
        <strain evidence="5">Pm04-4</strain>
    </source>
</reference>
<dbReference type="InterPro" id="IPR022488">
    <property type="entry name" value="PPK2-related"/>
</dbReference>
<feature type="region of interest" description="Disordered" evidence="3">
    <location>
        <begin position="17"/>
        <end position="39"/>
    </location>
</feature>
<protein>
    <recommendedName>
        <fullName evidence="4">Polyphosphate kinase-2-related domain-containing protein</fullName>
    </recommendedName>
</protein>
<dbReference type="InterPro" id="IPR027417">
    <property type="entry name" value="P-loop_NTPase"/>
</dbReference>
<gene>
    <name evidence="5" type="ORF">OWR29_37120</name>
</gene>
<evidence type="ECO:0000256" key="2">
    <source>
        <dbReference type="ARBA" id="ARBA00022777"/>
    </source>
</evidence>
<dbReference type="PIRSF" id="PIRSF028756">
    <property type="entry name" value="PPK2_prd"/>
    <property type="match status" value="1"/>
</dbReference>
<accession>A0ABT4BB12</accession>
<dbReference type="SUPFAM" id="SSF52540">
    <property type="entry name" value="P-loop containing nucleoside triphosphate hydrolases"/>
    <property type="match status" value="1"/>
</dbReference>
<proteinExistence type="predicted"/>
<name>A0ABT4BB12_9ACTN</name>
<dbReference type="NCBIfam" id="TIGR03709">
    <property type="entry name" value="PPK2_rel_1"/>
    <property type="match status" value="1"/>
</dbReference>
<sequence>MPDLRDILRVRPDTRLAEIDPRGTPGLPGGKTVGKDPKRWSKTEVAAISQELAGYQERMFASAKEGATDKRVLLLLQAMDCGGKDGTVRNVTQGMSPAGMTAVSFGPPSEEERRHDFLWRVRRALPAPGYVGIFNRSQYEDVLIVRVHDLVGEDVWSQRYDAINEFEAEQAAGGLTMVKVMLHISKGEQKQRLLDRLDDPAKNWKYNPGDLTERARWDDYQQAYQDALTRCSTAAAPWHVVPADRKWYRNWAVATLLRETFADLDPRYPAPDFDVDAERAKLLAAG</sequence>
<dbReference type="PANTHER" id="PTHR34383:SF3">
    <property type="entry name" value="POLYPHOSPHATE:AMP PHOSPHOTRANSFERASE"/>
    <property type="match status" value="1"/>
</dbReference>
<dbReference type="Proteomes" id="UP001151002">
    <property type="component" value="Unassembled WGS sequence"/>
</dbReference>
<evidence type="ECO:0000259" key="4">
    <source>
        <dbReference type="Pfam" id="PF03976"/>
    </source>
</evidence>
<dbReference type="PANTHER" id="PTHR34383">
    <property type="entry name" value="POLYPHOSPHATE:AMP PHOSPHOTRANSFERASE-RELATED"/>
    <property type="match status" value="1"/>
</dbReference>
<dbReference type="EMBL" id="JAPNTZ010000016">
    <property type="protein sequence ID" value="MCY1143656.1"/>
    <property type="molecule type" value="Genomic_DNA"/>
</dbReference>
<evidence type="ECO:0000313" key="6">
    <source>
        <dbReference type="Proteomes" id="UP001151002"/>
    </source>
</evidence>
<keyword evidence="6" id="KW-1185">Reference proteome</keyword>
<dbReference type="Gene3D" id="3.40.50.300">
    <property type="entry name" value="P-loop containing nucleotide triphosphate hydrolases"/>
    <property type="match status" value="1"/>
</dbReference>
<comment type="caution">
    <text evidence="5">The sequence shown here is derived from an EMBL/GenBank/DDBJ whole genome shotgun (WGS) entry which is preliminary data.</text>
</comment>